<comment type="caution">
    <text evidence="1">The sequence shown here is derived from an EMBL/GenBank/DDBJ whole genome shotgun (WGS) entry which is preliminary data.</text>
</comment>
<dbReference type="EMBL" id="LVHF01000012">
    <property type="protein sequence ID" value="OAN17675.1"/>
    <property type="molecule type" value="Genomic_DNA"/>
</dbReference>
<dbReference type="Proteomes" id="UP000078503">
    <property type="component" value="Unassembled WGS sequence"/>
</dbReference>
<dbReference type="STRING" id="858640.A3K86_01770"/>
<organism evidence="1 2">
    <name type="scientific">Photobacterium jeanii</name>
    <dbReference type="NCBI Taxonomy" id="858640"/>
    <lineage>
        <taxon>Bacteria</taxon>
        <taxon>Pseudomonadati</taxon>
        <taxon>Pseudomonadota</taxon>
        <taxon>Gammaproteobacteria</taxon>
        <taxon>Vibrionales</taxon>
        <taxon>Vibrionaceae</taxon>
        <taxon>Photobacterium</taxon>
    </lineage>
</organism>
<dbReference type="AlphaFoldDB" id="A0A178KL18"/>
<gene>
    <name evidence="1" type="ORF">A3K86_01770</name>
</gene>
<proteinExistence type="predicted"/>
<evidence type="ECO:0000313" key="2">
    <source>
        <dbReference type="Proteomes" id="UP000078503"/>
    </source>
</evidence>
<name>A0A178KL18_9GAMM</name>
<protein>
    <submittedName>
        <fullName evidence="1">Uncharacterized protein</fullName>
    </submittedName>
</protein>
<reference evidence="1 2" key="1">
    <citation type="submission" date="2016-03" db="EMBL/GenBank/DDBJ databases">
        <title>Photobacterium proteolyticum sp. nov. a protease producing bacterium isolated from ocean sediments of Laizhou Bay.</title>
        <authorList>
            <person name="Li Y."/>
        </authorList>
    </citation>
    <scope>NUCLEOTIDE SEQUENCE [LARGE SCALE GENOMIC DNA]</scope>
    <source>
        <strain evidence="1 2">R-40508</strain>
    </source>
</reference>
<accession>A0A178KL18</accession>
<keyword evidence="2" id="KW-1185">Reference proteome</keyword>
<evidence type="ECO:0000313" key="1">
    <source>
        <dbReference type="EMBL" id="OAN17675.1"/>
    </source>
</evidence>
<sequence length="73" mass="8787">MLVLKLFIKTIKTILGKNPRNRFRSHFPFYKVTKTFADNESEYLILDKKRSLKMDFPPNKTVSYKKTKKILNY</sequence>